<evidence type="ECO:0000259" key="1">
    <source>
        <dbReference type="PROSITE" id="PS50181"/>
    </source>
</evidence>
<comment type="caution">
    <text evidence="2">The sequence shown here is derived from an EMBL/GenBank/DDBJ whole genome shotgun (WGS) entry which is preliminary data.</text>
</comment>
<dbReference type="EMBL" id="NHTK01005140">
    <property type="protein sequence ID" value="PPQ82584.1"/>
    <property type="molecule type" value="Genomic_DNA"/>
</dbReference>
<keyword evidence="3" id="KW-1185">Reference proteome</keyword>
<gene>
    <name evidence="2" type="ORF">CVT24_005062</name>
</gene>
<dbReference type="Pfam" id="PF12937">
    <property type="entry name" value="F-box-like"/>
    <property type="match status" value="1"/>
</dbReference>
<name>A0A409WVM8_9AGAR</name>
<evidence type="ECO:0000313" key="2">
    <source>
        <dbReference type="EMBL" id="PPQ82584.1"/>
    </source>
</evidence>
<dbReference type="Proteomes" id="UP000284842">
    <property type="component" value="Unassembled WGS sequence"/>
</dbReference>
<dbReference type="Gene3D" id="1.20.1280.50">
    <property type="match status" value="1"/>
</dbReference>
<dbReference type="InterPro" id="IPR001810">
    <property type="entry name" value="F-box_dom"/>
</dbReference>
<dbReference type="OrthoDB" id="2688364at2759"/>
<dbReference type="SUPFAM" id="SSF81383">
    <property type="entry name" value="F-box domain"/>
    <property type="match status" value="1"/>
</dbReference>
<accession>A0A409WVM8</accession>
<dbReference type="InterPro" id="IPR036047">
    <property type="entry name" value="F-box-like_dom_sf"/>
</dbReference>
<dbReference type="InParanoid" id="A0A409WVM8"/>
<dbReference type="AlphaFoldDB" id="A0A409WVM8"/>
<protein>
    <recommendedName>
        <fullName evidence="1">F-box domain-containing protein</fullName>
    </recommendedName>
</protein>
<organism evidence="2 3">
    <name type="scientific">Panaeolus cyanescens</name>
    <dbReference type="NCBI Taxonomy" id="181874"/>
    <lineage>
        <taxon>Eukaryota</taxon>
        <taxon>Fungi</taxon>
        <taxon>Dikarya</taxon>
        <taxon>Basidiomycota</taxon>
        <taxon>Agaricomycotina</taxon>
        <taxon>Agaricomycetes</taxon>
        <taxon>Agaricomycetidae</taxon>
        <taxon>Agaricales</taxon>
        <taxon>Agaricineae</taxon>
        <taxon>Galeropsidaceae</taxon>
        <taxon>Panaeolus</taxon>
    </lineage>
</organism>
<reference evidence="2 3" key="1">
    <citation type="journal article" date="2018" name="Evol. Lett.">
        <title>Horizontal gene cluster transfer increased hallucinogenic mushroom diversity.</title>
        <authorList>
            <person name="Reynolds H.T."/>
            <person name="Vijayakumar V."/>
            <person name="Gluck-Thaler E."/>
            <person name="Korotkin H.B."/>
            <person name="Matheny P.B."/>
            <person name="Slot J.C."/>
        </authorList>
    </citation>
    <scope>NUCLEOTIDE SEQUENCE [LARGE SCALE GENOMIC DNA]</scope>
    <source>
        <strain evidence="2 3">2629</strain>
    </source>
</reference>
<evidence type="ECO:0000313" key="3">
    <source>
        <dbReference type="Proteomes" id="UP000284842"/>
    </source>
</evidence>
<dbReference type="PROSITE" id="PS50181">
    <property type="entry name" value="FBOX"/>
    <property type="match status" value="1"/>
</dbReference>
<proteinExistence type="predicted"/>
<feature type="domain" description="F-box" evidence="1">
    <location>
        <begin position="1"/>
        <end position="46"/>
    </location>
</feature>
<sequence length="305" mass="35119">MLLEEIPSDICISIVSLLSPPDILSIRKTCRYFANITKERQVWLAVLNDAMHKHHIFKRSIQTASMDEAQLERLATTSFRFLSKLRKGCSTTELEHRHLKHEFSRVIDLLPGQQDLFWVSEVFLIPGGRFLLTRIRFDPGSDFRNIVILFDLQLPKCSGYTEVARWRYVDGEINAVNQSDDSEEIRVIIPKVVFAGTRDEQAELCVTRINLKQYETTGKSKIMASRTLLPITKENPGSLQYIRLIGDFVVCTYPTGNLIYVWNFVQDKFAKWEIPSDDYQEVFFDHSSAGTALVMVSWTSVVEYP</sequence>